<evidence type="ECO:0000256" key="2">
    <source>
        <dbReference type="SAM" id="Phobius"/>
    </source>
</evidence>
<feature type="transmembrane region" description="Helical" evidence="2">
    <location>
        <begin position="33"/>
        <end position="52"/>
    </location>
</feature>
<evidence type="ECO:0000313" key="4">
    <source>
        <dbReference type="Proteomes" id="UP001151002"/>
    </source>
</evidence>
<keyword evidence="2" id="KW-0472">Membrane</keyword>
<accession>A0ABT4B4J2</accession>
<organism evidence="3 4">
    <name type="scientific">Paractinoplanes pyxinae</name>
    <dbReference type="NCBI Taxonomy" id="2997416"/>
    <lineage>
        <taxon>Bacteria</taxon>
        <taxon>Bacillati</taxon>
        <taxon>Actinomycetota</taxon>
        <taxon>Actinomycetes</taxon>
        <taxon>Micromonosporales</taxon>
        <taxon>Micromonosporaceae</taxon>
        <taxon>Paractinoplanes</taxon>
    </lineage>
</organism>
<sequence length="134" mass="14135">MESSRRSLAYIGLGAACAAFTGAGITHLDDSPLLAALLLAQVVAIASAALIARDARRSRDQVALLTAELLGVKGDLADLRSELAHIDEHTEMVAARTQRLANLLEVTKAVQPPGGTGEETGELLNFPAKPRRVR</sequence>
<dbReference type="RefSeq" id="WP_267565789.1">
    <property type="nucleotide sequence ID" value="NZ_JAPNTZ010000009.1"/>
</dbReference>
<dbReference type="PROSITE" id="PS51257">
    <property type="entry name" value="PROKAR_LIPOPROTEIN"/>
    <property type="match status" value="1"/>
</dbReference>
<name>A0ABT4B4J2_9ACTN</name>
<keyword evidence="2" id="KW-0812">Transmembrane</keyword>
<evidence type="ECO:0000313" key="3">
    <source>
        <dbReference type="EMBL" id="MCY1141404.1"/>
    </source>
</evidence>
<dbReference type="Proteomes" id="UP001151002">
    <property type="component" value="Unassembled WGS sequence"/>
</dbReference>
<comment type="caution">
    <text evidence="3">The sequence shown here is derived from an EMBL/GenBank/DDBJ whole genome shotgun (WGS) entry which is preliminary data.</text>
</comment>
<proteinExistence type="predicted"/>
<feature type="region of interest" description="Disordered" evidence="1">
    <location>
        <begin position="111"/>
        <end position="134"/>
    </location>
</feature>
<feature type="transmembrane region" description="Helical" evidence="2">
    <location>
        <begin position="7"/>
        <end position="27"/>
    </location>
</feature>
<evidence type="ECO:0000256" key="1">
    <source>
        <dbReference type="SAM" id="MobiDB-lite"/>
    </source>
</evidence>
<dbReference type="EMBL" id="JAPNTZ010000009">
    <property type="protein sequence ID" value="MCY1141404.1"/>
    <property type="molecule type" value="Genomic_DNA"/>
</dbReference>
<keyword evidence="2" id="KW-1133">Transmembrane helix</keyword>
<gene>
    <name evidence="3" type="ORF">OWR29_25680</name>
</gene>
<keyword evidence="4" id="KW-1185">Reference proteome</keyword>
<protein>
    <submittedName>
        <fullName evidence="3">Uncharacterized protein</fullName>
    </submittedName>
</protein>
<reference evidence="3" key="1">
    <citation type="submission" date="2022-11" db="EMBL/GenBank/DDBJ databases">
        <authorList>
            <person name="Somphong A."/>
            <person name="Phongsopitanun W."/>
        </authorList>
    </citation>
    <scope>NUCLEOTIDE SEQUENCE</scope>
    <source>
        <strain evidence="3">Pm04-4</strain>
    </source>
</reference>